<proteinExistence type="predicted"/>
<gene>
    <name evidence="1" type="ORF">AVDCRST_MAG49-3306</name>
</gene>
<organism evidence="1">
    <name type="scientific">uncultured Thermomicrobiales bacterium</name>
    <dbReference type="NCBI Taxonomy" id="1645740"/>
    <lineage>
        <taxon>Bacteria</taxon>
        <taxon>Pseudomonadati</taxon>
        <taxon>Thermomicrobiota</taxon>
        <taxon>Thermomicrobia</taxon>
        <taxon>Thermomicrobiales</taxon>
        <taxon>environmental samples</taxon>
    </lineage>
</organism>
<sequence>MRTPISDPNPPTELAVVGENTDDPSQLILLGADGNYYAYALPDGTAKAVVPDEHWRVDAIDAERLLV</sequence>
<protein>
    <submittedName>
        <fullName evidence="1">Uncharacterized protein</fullName>
    </submittedName>
</protein>
<accession>A0A6J4V4G7</accession>
<dbReference type="AlphaFoldDB" id="A0A6J4V4G7"/>
<reference evidence="1" key="1">
    <citation type="submission" date="2020-02" db="EMBL/GenBank/DDBJ databases">
        <authorList>
            <person name="Meier V. D."/>
        </authorList>
    </citation>
    <scope>NUCLEOTIDE SEQUENCE</scope>
    <source>
        <strain evidence="1">AVDCRST_MAG49</strain>
    </source>
</reference>
<dbReference type="EMBL" id="CADCWG010000220">
    <property type="protein sequence ID" value="CAA9568254.1"/>
    <property type="molecule type" value="Genomic_DNA"/>
</dbReference>
<evidence type="ECO:0000313" key="1">
    <source>
        <dbReference type="EMBL" id="CAA9568254.1"/>
    </source>
</evidence>
<name>A0A6J4V4G7_9BACT</name>